<organism evidence="10 11">
    <name type="scientific">Mangrovactinospora gilvigrisea</name>
    <dbReference type="NCBI Taxonomy" id="1428644"/>
    <lineage>
        <taxon>Bacteria</taxon>
        <taxon>Bacillati</taxon>
        <taxon>Actinomycetota</taxon>
        <taxon>Actinomycetes</taxon>
        <taxon>Kitasatosporales</taxon>
        <taxon>Streptomycetaceae</taxon>
        <taxon>Mangrovactinospora</taxon>
    </lineage>
</organism>
<dbReference type="PANTHER" id="PTHR34697">
    <property type="entry name" value="PHOSPHATIDYLGLYCEROL LYSYLTRANSFERASE"/>
    <property type="match status" value="1"/>
</dbReference>
<keyword evidence="2" id="KW-1003">Cell membrane</keyword>
<dbReference type="InterPro" id="IPR024320">
    <property type="entry name" value="LPG_synthase_C"/>
</dbReference>
<evidence type="ECO:0000256" key="5">
    <source>
        <dbReference type="ARBA" id="ARBA00023136"/>
    </source>
</evidence>
<feature type="transmembrane region" description="Helical" evidence="7">
    <location>
        <begin position="122"/>
        <end position="140"/>
    </location>
</feature>
<proteinExistence type="predicted"/>
<dbReference type="GO" id="GO:0055091">
    <property type="term" value="P:phospholipid homeostasis"/>
    <property type="evidence" value="ECO:0007669"/>
    <property type="project" value="TreeGrafter"/>
</dbReference>
<dbReference type="EMBL" id="MLCF01000069">
    <property type="protein sequence ID" value="OIV36911.1"/>
    <property type="molecule type" value="Genomic_DNA"/>
</dbReference>
<dbReference type="PANTHER" id="PTHR34697:SF2">
    <property type="entry name" value="PHOSPHATIDYLGLYCEROL LYSYLTRANSFERASE"/>
    <property type="match status" value="1"/>
</dbReference>
<dbReference type="InterPro" id="IPR051211">
    <property type="entry name" value="PG_lysyltransferase"/>
</dbReference>
<protein>
    <recommendedName>
        <fullName evidence="12">Phosphatidylglycerol lysyltransferase C-terminal domain-containing protein</fullName>
    </recommendedName>
</protein>
<gene>
    <name evidence="10" type="ORF">BIV57_13675</name>
</gene>
<reference evidence="10 11" key="1">
    <citation type="submission" date="2016-10" db="EMBL/GenBank/DDBJ databases">
        <title>Genome sequence of Streptomyces gilvigriseus MUSC 26.</title>
        <authorList>
            <person name="Lee L.-H."/>
            <person name="Ser H.-L."/>
        </authorList>
    </citation>
    <scope>NUCLEOTIDE SEQUENCE [LARGE SCALE GENOMIC DNA]</scope>
    <source>
        <strain evidence="10 11">MUSC 26</strain>
    </source>
</reference>
<feature type="transmembrane region" description="Helical" evidence="7">
    <location>
        <begin position="95"/>
        <end position="116"/>
    </location>
</feature>
<feature type="transmembrane region" description="Helical" evidence="7">
    <location>
        <begin position="64"/>
        <end position="88"/>
    </location>
</feature>
<dbReference type="GO" id="GO:0005886">
    <property type="term" value="C:plasma membrane"/>
    <property type="evidence" value="ECO:0007669"/>
    <property type="project" value="UniProtKB-SubCell"/>
</dbReference>
<evidence type="ECO:0000256" key="7">
    <source>
        <dbReference type="SAM" id="Phobius"/>
    </source>
</evidence>
<evidence type="ECO:0000313" key="10">
    <source>
        <dbReference type="EMBL" id="OIV36911.1"/>
    </source>
</evidence>
<dbReference type="GO" id="GO:0016755">
    <property type="term" value="F:aminoacyltransferase activity"/>
    <property type="evidence" value="ECO:0007669"/>
    <property type="project" value="TreeGrafter"/>
</dbReference>
<feature type="region of interest" description="Disordered" evidence="6">
    <location>
        <begin position="492"/>
        <end position="515"/>
    </location>
</feature>
<keyword evidence="5 7" id="KW-0472">Membrane</keyword>
<evidence type="ECO:0000256" key="1">
    <source>
        <dbReference type="ARBA" id="ARBA00004651"/>
    </source>
</evidence>
<feature type="transmembrane region" description="Helical" evidence="7">
    <location>
        <begin position="156"/>
        <end position="178"/>
    </location>
</feature>
<keyword evidence="3 7" id="KW-0812">Transmembrane</keyword>
<evidence type="ECO:0000313" key="11">
    <source>
        <dbReference type="Proteomes" id="UP000243342"/>
    </source>
</evidence>
<dbReference type="Pfam" id="PF16995">
    <property type="entry name" value="tRNA-synt_2_TM"/>
    <property type="match status" value="1"/>
</dbReference>
<dbReference type="InterPro" id="IPR031553">
    <property type="entry name" value="tRNA-synt_2_TM"/>
</dbReference>
<evidence type="ECO:0000256" key="2">
    <source>
        <dbReference type="ARBA" id="ARBA00022475"/>
    </source>
</evidence>
<dbReference type="OrthoDB" id="9801152at2"/>
<feature type="domain" description="Phosphatidylglycerol lysyltransferase C-terminal" evidence="8">
    <location>
        <begin position="528"/>
        <end position="590"/>
    </location>
</feature>
<dbReference type="Proteomes" id="UP000243342">
    <property type="component" value="Unassembled WGS sequence"/>
</dbReference>
<evidence type="ECO:0000256" key="4">
    <source>
        <dbReference type="ARBA" id="ARBA00022989"/>
    </source>
</evidence>
<feature type="domain" description="Lysyl-tRNA synthetase N-terminal transmembrane region" evidence="9">
    <location>
        <begin position="28"/>
        <end position="236"/>
    </location>
</feature>
<accession>A0A1J7BE01</accession>
<keyword evidence="11" id="KW-1185">Reference proteome</keyword>
<dbReference type="STRING" id="1428644.BIV57_13675"/>
<dbReference type="AlphaFoldDB" id="A0A1J7BE01"/>
<keyword evidence="4 7" id="KW-1133">Transmembrane helix</keyword>
<name>A0A1J7BE01_9ACTN</name>
<evidence type="ECO:0008006" key="12">
    <source>
        <dbReference type="Google" id="ProtNLM"/>
    </source>
</evidence>
<evidence type="ECO:0000259" key="8">
    <source>
        <dbReference type="Pfam" id="PF09924"/>
    </source>
</evidence>
<dbReference type="Pfam" id="PF09924">
    <property type="entry name" value="LPG_synthase_C"/>
    <property type="match status" value="2"/>
</dbReference>
<feature type="transmembrane region" description="Helical" evidence="7">
    <location>
        <begin position="32"/>
        <end position="52"/>
    </location>
</feature>
<feature type="transmembrane region" description="Helical" evidence="7">
    <location>
        <begin position="214"/>
        <end position="236"/>
    </location>
</feature>
<feature type="region of interest" description="Disordered" evidence="6">
    <location>
        <begin position="1"/>
        <end position="21"/>
    </location>
</feature>
<comment type="subcellular location">
    <subcellularLocation>
        <location evidence="1">Cell membrane</location>
        <topology evidence="1">Multi-pass membrane protein</topology>
    </subcellularLocation>
</comment>
<feature type="domain" description="Phosphatidylglycerol lysyltransferase C-terminal" evidence="8">
    <location>
        <begin position="254"/>
        <end position="487"/>
    </location>
</feature>
<evidence type="ECO:0000256" key="6">
    <source>
        <dbReference type="SAM" id="MobiDB-lite"/>
    </source>
</evidence>
<evidence type="ECO:0000259" key="9">
    <source>
        <dbReference type="Pfam" id="PF16995"/>
    </source>
</evidence>
<comment type="caution">
    <text evidence="10">The sequence shown here is derived from an EMBL/GenBank/DDBJ whole genome shotgun (WGS) entry which is preliminary data.</text>
</comment>
<evidence type="ECO:0000256" key="3">
    <source>
        <dbReference type="ARBA" id="ARBA00022692"/>
    </source>
</evidence>
<sequence>MPSMPSNKSDRRDATVPNDPSPAWRRRCATALIWYLRLVGAFNLVGALSYPLRERVNAHNNGNYYTPFLVTSGYVSAAFAIFFAVMLARKKRAGWIATMILLGGYSVLVIWSMYYPEYRDHLFNWLSLAITLSLLVLAVLSRREFYAKGDPANPRTALIVVGSGALWAVLLGVTLVPITNSLKGVSLIDSVTYTVGRIITLAPDSDFPLVHVPVWVDLFINLSALVMVLAVVYVLFRAPRGREMLHEEEEAKLRELLDKHGARDSLGYFALRRDKSVIFSPSGKAAVTYRVTGGVSLASADPIGDPEAWPGAIEQWLAEARSHAWVPGVVGASEEGGTVYSRFGFDALELGDEAVVEVDEFTLDGRAMRVIRQAYNRVKRAGYTTRIRRHEDIPSEEMDQLLRQADRWRDGETERGFSMALGRLGDDADGRCVMVECLDGEGRMRALLSFVPWGEEGLSLDLMRRDRESENGLVEFMVIDLLQRSKDAIAAKAGQGQKKKGKGRPNAADEAEQPAQEAVVEGDAPIVVRRVSLNFAMFRSVFERGSRLGAGPVLRLWRAVLVFFSRWWQIESLYRANAKFRPIWEPRFVLFEKSSMVPRIGLAYARAEGFLEVPSASALFGRRHQRALTSAEQPHKAVDAQEKVEV</sequence>